<dbReference type="OrthoDB" id="2443937at2759"/>
<evidence type="ECO:0000313" key="1">
    <source>
        <dbReference type="EMBL" id="RHZ76997.1"/>
    </source>
</evidence>
<evidence type="ECO:0000313" key="2">
    <source>
        <dbReference type="Proteomes" id="UP000266861"/>
    </source>
</evidence>
<sequence length="137" mass="16035">MNDISDSLKRQLEILSDHKSPRVAARNRATKLLENLQETLTKRREILNFIESQDLKFAENRYKINVELSVITDKTAVTGKTTEKFARSLNNDHNIRALKIKIPVEKYRLLLIMNKKKTNRKKVNRKKISGKKMKAEM</sequence>
<accession>A0A397IPV4</accession>
<dbReference type="AlphaFoldDB" id="A0A397IPV4"/>
<dbReference type="Proteomes" id="UP000266861">
    <property type="component" value="Unassembled WGS sequence"/>
</dbReference>
<protein>
    <submittedName>
        <fullName evidence="1">Uncharacterized protein</fullName>
    </submittedName>
</protein>
<dbReference type="EMBL" id="PQFF01000176">
    <property type="protein sequence ID" value="RHZ76997.1"/>
    <property type="molecule type" value="Genomic_DNA"/>
</dbReference>
<name>A0A397IPV4_9GLOM</name>
<proteinExistence type="predicted"/>
<reference evidence="1 2" key="1">
    <citation type="submission" date="2018-08" db="EMBL/GenBank/DDBJ databases">
        <title>Genome and evolution of the arbuscular mycorrhizal fungus Diversispora epigaea (formerly Glomus versiforme) and its bacterial endosymbionts.</title>
        <authorList>
            <person name="Sun X."/>
            <person name="Fei Z."/>
            <person name="Harrison M."/>
        </authorList>
    </citation>
    <scope>NUCLEOTIDE SEQUENCE [LARGE SCALE GENOMIC DNA]</scope>
    <source>
        <strain evidence="1 2">IT104</strain>
    </source>
</reference>
<organism evidence="1 2">
    <name type="scientific">Diversispora epigaea</name>
    <dbReference type="NCBI Taxonomy" id="1348612"/>
    <lineage>
        <taxon>Eukaryota</taxon>
        <taxon>Fungi</taxon>
        <taxon>Fungi incertae sedis</taxon>
        <taxon>Mucoromycota</taxon>
        <taxon>Glomeromycotina</taxon>
        <taxon>Glomeromycetes</taxon>
        <taxon>Diversisporales</taxon>
        <taxon>Diversisporaceae</taxon>
        <taxon>Diversispora</taxon>
    </lineage>
</organism>
<keyword evidence="2" id="KW-1185">Reference proteome</keyword>
<gene>
    <name evidence="1" type="ORF">Glove_186g180</name>
</gene>
<comment type="caution">
    <text evidence="1">The sequence shown here is derived from an EMBL/GenBank/DDBJ whole genome shotgun (WGS) entry which is preliminary data.</text>
</comment>